<feature type="transmembrane region" description="Helical" evidence="1">
    <location>
        <begin position="114"/>
        <end position="136"/>
    </location>
</feature>
<evidence type="ECO:0000256" key="1">
    <source>
        <dbReference type="SAM" id="Phobius"/>
    </source>
</evidence>
<accession>A0A222EPW8</accession>
<dbReference type="AlphaFoldDB" id="A0A222EPW8"/>
<feature type="transmembrane region" description="Helical" evidence="1">
    <location>
        <begin position="82"/>
        <end position="102"/>
    </location>
</feature>
<keyword evidence="3" id="KW-1185">Reference proteome</keyword>
<dbReference type="OrthoDB" id="389220at2"/>
<dbReference type="EMBL" id="CP022535">
    <property type="protein sequence ID" value="ASP28578.1"/>
    <property type="molecule type" value="Genomic_DNA"/>
</dbReference>
<organism evidence="2 3">
    <name type="scientific">Spiroplasma corruscae</name>
    <dbReference type="NCBI Taxonomy" id="216934"/>
    <lineage>
        <taxon>Bacteria</taxon>
        <taxon>Bacillati</taxon>
        <taxon>Mycoplasmatota</taxon>
        <taxon>Mollicutes</taxon>
        <taxon>Entomoplasmatales</taxon>
        <taxon>Spiroplasmataceae</taxon>
        <taxon>Spiroplasma</taxon>
    </lineage>
</organism>
<proteinExistence type="predicted"/>
<feature type="transmembrane region" description="Helical" evidence="1">
    <location>
        <begin position="201"/>
        <end position="224"/>
    </location>
</feature>
<keyword evidence="1" id="KW-0472">Membrane</keyword>
<dbReference type="Gene3D" id="1.10.1760.20">
    <property type="match status" value="1"/>
</dbReference>
<dbReference type="KEGG" id="scou:SCORR_v1c08060"/>
<name>A0A222EPW8_9MOLU</name>
<protein>
    <submittedName>
        <fullName evidence="2">Uncharacterized protein</fullName>
    </submittedName>
</protein>
<evidence type="ECO:0000313" key="2">
    <source>
        <dbReference type="EMBL" id="ASP28578.1"/>
    </source>
</evidence>
<feature type="transmembrane region" description="Helical" evidence="1">
    <location>
        <begin position="148"/>
        <end position="181"/>
    </location>
</feature>
<keyword evidence="1" id="KW-0812">Transmembrane</keyword>
<evidence type="ECO:0000313" key="3">
    <source>
        <dbReference type="Proteomes" id="UP000203229"/>
    </source>
</evidence>
<dbReference type="RefSeq" id="WP_094049446.1">
    <property type="nucleotide sequence ID" value="NZ_CP022535.1"/>
</dbReference>
<gene>
    <name evidence="2" type="ORF">SCORR_v1c08060</name>
</gene>
<feature type="transmembrane region" description="Helical" evidence="1">
    <location>
        <begin position="44"/>
        <end position="70"/>
    </location>
</feature>
<keyword evidence="1" id="KW-1133">Transmembrane helix</keyword>
<dbReference type="Proteomes" id="UP000203229">
    <property type="component" value="Chromosome"/>
</dbReference>
<sequence length="235" mass="27598">MKNGNKKNNLFDNLSDEDLDLKIKKLKSMRLEYFKLSTKKITHLSLLLAINVILSFICFLIFTKIAFLGFLKIELSFITYILCWRLINSFYASLIVFIGTWLRFGWLDIDFVGLISLNISDLLALWLYICFHHIFTRIIKFDKKVYKYLLPSLSIIITIISVGLINVVLNFLFLLPMYIYFLGYYESASKFLESLNLNWPLYGSIIFGFNLLKYSINFIIYVSIQEVLEKIVPKL</sequence>
<reference evidence="2 3" key="1">
    <citation type="submission" date="2017-07" db="EMBL/GenBank/DDBJ databases">
        <title>Complete genome sequence of Spiroplasma corruscae EC-1 (DSM 19793).</title>
        <authorList>
            <person name="Tsai Y.-M."/>
            <person name="Lo W.-S."/>
            <person name="Kuo C.-H."/>
        </authorList>
    </citation>
    <scope>NUCLEOTIDE SEQUENCE [LARGE SCALE GENOMIC DNA]</scope>
    <source>
        <strain evidence="2 3">EC-1</strain>
    </source>
</reference>